<dbReference type="Proteomes" id="UP001501444">
    <property type="component" value="Unassembled WGS sequence"/>
</dbReference>
<dbReference type="InterPro" id="IPR041013">
    <property type="entry name" value="AOC-like"/>
</dbReference>
<sequence>MRLGKPSRPLALSAAVVTVSAIGGVAFAASSAEATATGAGHGKYGCTTIDYFERTDKHDANKPLPDPRNVPVGLQLTYFDSVYDPSGTTKVGDAAGVNSMVEKRASDGHIIQYVTQQYTFADGSLVASGSMDRSDVIGQKWVGTPVYGTAGRYLGLAGTWTWRLVDLTDPTAPAVVKFTLCGRM</sequence>
<dbReference type="EMBL" id="BAAARV010000025">
    <property type="protein sequence ID" value="GAA2345381.1"/>
    <property type="molecule type" value="Genomic_DNA"/>
</dbReference>
<feature type="chain" id="PRO_5047438577" description="Allene oxide cyclase barrel-like domain-containing protein" evidence="1">
    <location>
        <begin position="29"/>
        <end position="184"/>
    </location>
</feature>
<name>A0ABP5T704_9ACTN</name>
<proteinExistence type="predicted"/>
<keyword evidence="1" id="KW-0732">Signal</keyword>
<evidence type="ECO:0000313" key="3">
    <source>
        <dbReference type="EMBL" id="GAA2345381.1"/>
    </source>
</evidence>
<organism evidence="3 4">
    <name type="scientific">Dactylosporangium salmoneum</name>
    <dbReference type="NCBI Taxonomy" id="53361"/>
    <lineage>
        <taxon>Bacteria</taxon>
        <taxon>Bacillati</taxon>
        <taxon>Actinomycetota</taxon>
        <taxon>Actinomycetes</taxon>
        <taxon>Micromonosporales</taxon>
        <taxon>Micromonosporaceae</taxon>
        <taxon>Dactylosporangium</taxon>
    </lineage>
</organism>
<dbReference type="RefSeq" id="WP_344613114.1">
    <property type="nucleotide sequence ID" value="NZ_BAAARV010000025.1"/>
</dbReference>
<reference evidence="4" key="1">
    <citation type="journal article" date="2019" name="Int. J. Syst. Evol. Microbiol.">
        <title>The Global Catalogue of Microorganisms (GCM) 10K type strain sequencing project: providing services to taxonomists for standard genome sequencing and annotation.</title>
        <authorList>
            <consortium name="The Broad Institute Genomics Platform"/>
            <consortium name="The Broad Institute Genome Sequencing Center for Infectious Disease"/>
            <person name="Wu L."/>
            <person name="Ma J."/>
        </authorList>
    </citation>
    <scope>NUCLEOTIDE SEQUENCE [LARGE SCALE GENOMIC DNA]</scope>
    <source>
        <strain evidence="4">JCM 3272</strain>
    </source>
</reference>
<feature type="domain" description="Allene oxide cyclase barrel-like" evidence="2">
    <location>
        <begin position="66"/>
        <end position="169"/>
    </location>
</feature>
<gene>
    <name evidence="3" type="ORF">GCM10010170_031450</name>
</gene>
<protein>
    <recommendedName>
        <fullName evidence="2">Allene oxide cyclase barrel-like domain-containing protein</fullName>
    </recommendedName>
</protein>
<comment type="caution">
    <text evidence="3">The sequence shown here is derived from an EMBL/GenBank/DDBJ whole genome shotgun (WGS) entry which is preliminary data.</text>
</comment>
<accession>A0ABP5T704</accession>
<keyword evidence="4" id="KW-1185">Reference proteome</keyword>
<dbReference type="Pfam" id="PF18678">
    <property type="entry name" value="AOC_like"/>
    <property type="match status" value="1"/>
</dbReference>
<feature type="signal peptide" evidence="1">
    <location>
        <begin position="1"/>
        <end position="28"/>
    </location>
</feature>
<evidence type="ECO:0000313" key="4">
    <source>
        <dbReference type="Proteomes" id="UP001501444"/>
    </source>
</evidence>
<evidence type="ECO:0000259" key="2">
    <source>
        <dbReference type="Pfam" id="PF18678"/>
    </source>
</evidence>
<evidence type="ECO:0000256" key="1">
    <source>
        <dbReference type="SAM" id="SignalP"/>
    </source>
</evidence>